<feature type="compositionally biased region" description="Basic and acidic residues" evidence="1">
    <location>
        <begin position="76"/>
        <end position="85"/>
    </location>
</feature>
<accession>A0A4R3JRY2</accession>
<feature type="region of interest" description="Disordered" evidence="1">
    <location>
        <begin position="27"/>
        <end position="129"/>
    </location>
</feature>
<evidence type="ECO:0000313" key="5">
    <source>
        <dbReference type="Proteomes" id="UP000294613"/>
    </source>
</evidence>
<feature type="chain" id="PRO_5020194689" evidence="2">
    <location>
        <begin position="25"/>
        <end position="129"/>
    </location>
</feature>
<sequence length="129" mass="13865">MKRAKKMILSILCVSVLLCMTACARGNKDNVADDNTATGTNEEKKNDSERKREETNTDGEAPRDGVLEDVGDAVEDGARDVKDGVEDVLDGTDQNDGRTEKRIDDNKDGGNADTMNGATDNTGQTNTAR</sequence>
<protein>
    <submittedName>
        <fullName evidence="4">Uncharacterized protein</fullName>
    </submittedName>
</protein>
<feature type="signal peptide" evidence="2">
    <location>
        <begin position="1"/>
        <end position="24"/>
    </location>
</feature>
<dbReference type="EMBL" id="SLZV01000007">
    <property type="protein sequence ID" value="TCS68709.1"/>
    <property type="molecule type" value="Genomic_DNA"/>
</dbReference>
<organism evidence="4 5">
    <name type="scientific">Faecalimonas umbilicata</name>
    <dbReference type="NCBI Taxonomy" id="1912855"/>
    <lineage>
        <taxon>Bacteria</taxon>
        <taxon>Bacillati</taxon>
        <taxon>Bacillota</taxon>
        <taxon>Clostridia</taxon>
        <taxon>Lachnospirales</taxon>
        <taxon>Lachnospiraceae</taxon>
        <taxon>Faecalimonas</taxon>
    </lineage>
</organism>
<reference evidence="4 5" key="2">
    <citation type="submission" date="2019-03" db="EMBL/GenBank/DDBJ databases">
        <title>Genomic Encyclopedia of Type Strains, Phase IV (KMG-IV): sequencing the most valuable type-strain genomes for metagenomic binning, comparative biology and taxonomic classification.</title>
        <authorList>
            <person name="Goeker M."/>
        </authorList>
    </citation>
    <scope>NUCLEOTIDE SEQUENCE [LARGE SCALE GENOMIC DNA]</scope>
    <source>
        <strain evidence="4 5">DSM 103426</strain>
    </source>
</reference>
<reference evidence="3 6" key="1">
    <citation type="journal article" date="2018" name="Int. J. Syst. Evol. Microbiol.">
        <title>Draft Genome Sequence of Faecalimonas umbilicata JCM 30896T, an Acetate-Producing Bacterium Isolated from Human Feces.</title>
        <authorList>
            <person name="Sakamoto M."/>
            <person name="Ikeyama N."/>
            <person name="Yuki M."/>
            <person name="Ohkuma M."/>
        </authorList>
    </citation>
    <scope>NUCLEOTIDE SEQUENCE [LARGE SCALE GENOMIC DNA]</scope>
    <source>
        <strain evidence="3 6">EGH7</strain>
    </source>
</reference>
<dbReference type="Proteomes" id="UP000702954">
    <property type="component" value="Unassembled WGS sequence"/>
</dbReference>
<evidence type="ECO:0000313" key="4">
    <source>
        <dbReference type="EMBL" id="TCS68709.1"/>
    </source>
</evidence>
<keyword evidence="2" id="KW-0732">Signal</keyword>
<dbReference type="RefSeq" id="WP_016439979.1">
    <property type="nucleotide sequence ID" value="NZ_AP031411.1"/>
</dbReference>
<keyword evidence="6" id="KW-1185">Reference proteome</keyword>
<proteinExistence type="predicted"/>
<comment type="caution">
    <text evidence="4">The sequence shown here is derived from an EMBL/GenBank/DDBJ whole genome shotgun (WGS) entry which is preliminary data.</text>
</comment>
<feature type="compositionally biased region" description="Basic and acidic residues" evidence="1">
    <location>
        <begin position="41"/>
        <end position="66"/>
    </location>
</feature>
<evidence type="ECO:0000256" key="1">
    <source>
        <dbReference type="SAM" id="MobiDB-lite"/>
    </source>
</evidence>
<gene>
    <name evidence="4" type="ORF">EDD74_107100</name>
    <name evidence="3" type="ORF">FAEUMB_16070</name>
</gene>
<evidence type="ECO:0000313" key="3">
    <source>
        <dbReference type="EMBL" id="GBU05066.1"/>
    </source>
</evidence>
<name>A0A4R3JRY2_9FIRM</name>
<dbReference type="GeneID" id="97506255"/>
<feature type="compositionally biased region" description="Polar residues" evidence="1">
    <location>
        <begin position="113"/>
        <end position="129"/>
    </location>
</feature>
<feature type="compositionally biased region" description="Basic and acidic residues" evidence="1">
    <location>
        <begin position="95"/>
        <end position="110"/>
    </location>
</feature>
<dbReference type="AlphaFoldDB" id="A0A4R3JRY2"/>
<dbReference type="Proteomes" id="UP000294613">
    <property type="component" value="Unassembled WGS sequence"/>
</dbReference>
<evidence type="ECO:0000256" key="2">
    <source>
        <dbReference type="SAM" id="SignalP"/>
    </source>
</evidence>
<dbReference type="EMBL" id="BHEO01000008">
    <property type="protein sequence ID" value="GBU05066.1"/>
    <property type="molecule type" value="Genomic_DNA"/>
</dbReference>
<evidence type="ECO:0000313" key="6">
    <source>
        <dbReference type="Proteomes" id="UP000702954"/>
    </source>
</evidence>